<dbReference type="PRINTS" id="PR00412">
    <property type="entry name" value="EPOXHYDRLASE"/>
</dbReference>
<keyword evidence="4" id="KW-1185">Reference proteome</keyword>
<evidence type="ECO:0000313" key="3">
    <source>
        <dbReference type="EMBL" id="EAP76342.1"/>
    </source>
</evidence>
<evidence type="ECO:0000259" key="2">
    <source>
        <dbReference type="SMART" id="SM00421"/>
    </source>
</evidence>
<dbReference type="eggNOG" id="COG2267">
    <property type="taxonomic scope" value="Bacteria"/>
</dbReference>
<dbReference type="STRING" id="89187.ISM_15790"/>
<organism evidence="3 4">
    <name type="scientific">Roseovarius nubinhibens (strain ATCC BAA-591 / DSM 15170 / ISM)</name>
    <dbReference type="NCBI Taxonomy" id="89187"/>
    <lineage>
        <taxon>Bacteria</taxon>
        <taxon>Pseudomonadati</taxon>
        <taxon>Pseudomonadota</taxon>
        <taxon>Alphaproteobacteria</taxon>
        <taxon>Rhodobacterales</taxon>
        <taxon>Roseobacteraceae</taxon>
        <taxon>Roseovarius</taxon>
    </lineage>
</organism>
<dbReference type="SUPFAM" id="SSF46894">
    <property type="entry name" value="C-terminal effector domain of the bipartite response regulators"/>
    <property type="match status" value="1"/>
</dbReference>
<dbReference type="InterPro" id="IPR000792">
    <property type="entry name" value="Tscrpt_reg_LuxR_C"/>
</dbReference>
<dbReference type="AlphaFoldDB" id="A3SPF2"/>
<reference evidence="3 4" key="1">
    <citation type="submission" date="2005-12" db="EMBL/GenBank/DDBJ databases">
        <authorList>
            <person name="Moran M.A."/>
            <person name="Ferriera S."/>
            <person name="Johnson J."/>
            <person name="Kravitz S."/>
            <person name="Halpern A."/>
            <person name="Remington K."/>
            <person name="Beeson K."/>
            <person name="Tran B."/>
            <person name="Rogers Y.-H."/>
            <person name="Friedman R."/>
            <person name="Venter J.C."/>
        </authorList>
    </citation>
    <scope>NUCLEOTIDE SEQUENCE [LARGE SCALE GENOMIC DNA]</scope>
    <source>
        <strain evidence="4">ATCC BAA-591 / DSM 15170 / ISM</strain>
    </source>
</reference>
<dbReference type="Gene3D" id="1.10.10.10">
    <property type="entry name" value="Winged helix-like DNA-binding domain superfamily/Winged helix DNA-binding domain"/>
    <property type="match status" value="1"/>
</dbReference>
<dbReference type="EMBL" id="AALY01000002">
    <property type="protein sequence ID" value="EAP76342.1"/>
    <property type="molecule type" value="Genomic_DNA"/>
</dbReference>
<evidence type="ECO:0000313" key="4">
    <source>
        <dbReference type="Proteomes" id="UP000005954"/>
    </source>
</evidence>
<dbReference type="Gene3D" id="3.40.50.1820">
    <property type="entry name" value="alpha/beta hydrolase"/>
    <property type="match status" value="1"/>
</dbReference>
<proteinExistence type="predicted"/>
<dbReference type="eggNOG" id="COG2771">
    <property type="taxonomic scope" value="Bacteria"/>
</dbReference>
<dbReference type="Proteomes" id="UP000005954">
    <property type="component" value="Unassembled WGS sequence"/>
</dbReference>
<dbReference type="Pfam" id="PF00561">
    <property type="entry name" value="Abhydrolase_1"/>
    <property type="match status" value="1"/>
</dbReference>
<gene>
    <name evidence="3" type="ORF">ISM_15790</name>
</gene>
<dbReference type="GO" id="GO:0006355">
    <property type="term" value="P:regulation of DNA-templated transcription"/>
    <property type="evidence" value="ECO:0007669"/>
    <property type="project" value="InterPro"/>
</dbReference>
<dbReference type="PANTHER" id="PTHR43329">
    <property type="entry name" value="EPOXIDE HYDROLASE"/>
    <property type="match status" value="1"/>
</dbReference>
<keyword evidence="1 3" id="KW-0378">Hydrolase</keyword>
<name>A3SPF2_ROSNI</name>
<evidence type="ECO:0000256" key="1">
    <source>
        <dbReference type="ARBA" id="ARBA00022801"/>
    </source>
</evidence>
<dbReference type="SUPFAM" id="SSF53474">
    <property type="entry name" value="alpha/beta-Hydrolases"/>
    <property type="match status" value="1"/>
</dbReference>
<dbReference type="HOGENOM" id="CLU_035225_0_0_5"/>
<dbReference type="InterPro" id="IPR000073">
    <property type="entry name" value="AB_hydrolase_1"/>
</dbReference>
<comment type="caution">
    <text evidence="3">The sequence shown here is derived from an EMBL/GenBank/DDBJ whole genome shotgun (WGS) entry which is preliminary data.</text>
</comment>
<dbReference type="GO" id="GO:0016787">
    <property type="term" value="F:hydrolase activity"/>
    <property type="evidence" value="ECO:0007669"/>
    <property type="project" value="UniProtKB-KW"/>
</dbReference>
<dbReference type="GO" id="GO:0003677">
    <property type="term" value="F:DNA binding"/>
    <property type="evidence" value="ECO:0007669"/>
    <property type="project" value="InterPro"/>
</dbReference>
<dbReference type="InterPro" id="IPR036388">
    <property type="entry name" value="WH-like_DNA-bd_sf"/>
</dbReference>
<accession>A3SPF2</accession>
<dbReference type="InterPro" id="IPR016032">
    <property type="entry name" value="Sig_transdc_resp-reg_C-effctor"/>
</dbReference>
<dbReference type="InterPro" id="IPR029058">
    <property type="entry name" value="AB_hydrolase_fold"/>
</dbReference>
<feature type="domain" description="HTH luxR-type" evidence="2">
    <location>
        <begin position="194"/>
        <end position="251"/>
    </location>
</feature>
<dbReference type="SMART" id="SM00421">
    <property type="entry name" value="HTH_LUXR"/>
    <property type="match status" value="1"/>
</dbReference>
<sequence length="564" mass="61457">MPTSNRDKVIAAIYDSVIRPERYADFMDLWGDHICEAMETAPEPLDTAGQSDALGIDPVLTEHFTRALMILDQLGRQTPRQSLKDEVAQSNTWMLLLGRGSRVLAQSRVAQDWLGGQPLQERLDPHGAELMEALLGRLADVPGDASPVVLAVEGELRHLLARLVPLEGATGSAVLLESLDYHWSPAAERMLVQSFALSRAELSVVEHLLAGHNLGAIAEMTGKSKHTIRNQAKAVLAKTGAPGQAELIRLVVYMINQLSPSQAPPGASLGLDAQILRMGTGLNMQVFSLGPPDGMPVLFLHGMLEGVAVLRHLEEVLSRAGLRVVAPIRPGYGQSEQCDETPVLESFMAHLVELISRFELDRPVILGHLAGGFHGHILCHRFPDKVSGMLGIGSVAPIRSRRQLVDMAPRQKIVAFTARYLPSFLPTILRAGVAQIDSQDVKNFMGGLYPEGSHDREVIARLEIAPLIQAGYRLSVHQGHFGFLGDAPYMVRDWSDMLDCEAPAPVVYLMGAKDHVNRPDAVRAGFDGIDGIALHEVQSAGQLMFYEHPQLVIAALRELYEAAS</sequence>
<protein>
    <submittedName>
        <fullName evidence="3">Transcriptional regulator, LuxR family/hydrolase, alpha/beta fold family</fullName>
    </submittedName>
</protein>
<dbReference type="InterPro" id="IPR000639">
    <property type="entry name" value="Epox_hydrolase-like"/>
</dbReference>